<comment type="subcellular location">
    <subcellularLocation>
        <location evidence="6">Cytoplasm</location>
    </subcellularLocation>
</comment>
<dbReference type="EMBL" id="FBYC01000004">
    <property type="protein sequence ID" value="CUX80227.1"/>
    <property type="molecule type" value="Genomic_DNA"/>
</dbReference>
<dbReference type="GO" id="GO:0005524">
    <property type="term" value="F:ATP binding"/>
    <property type="evidence" value="ECO:0007669"/>
    <property type="project" value="UniProtKB-UniRule"/>
</dbReference>
<dbReference type="CDD" id="cd01992">
    <property type="entry name" value="TilS_N"/>
    <property type="match status" value="1"/>
</dbReference>
<evidence type="ECO:0000256" key="3">
    <source>
        <dbReference type="ARBA" id="ARBA00022741"/>
    </source>
</evidence>
<dbReference type="Pfam" id="PF01171">
    <property type="entry name" value="ATP_bind_3"/>
    <property type="match status" value="1"/>
</dbReference>
<feature type="binding site" evidence="6">
    <location>
        <begin position="28"/>
        <end position="33"/>
    </location>
    <ligand>
        <name>ATP</name>
        <dbReference type="ChEBI" id="CHEBI:30616"/>
    </ligand>
</feature>
<dbReference type="PATRIC" id="fig|1666912.4.peg.2163"/>
<dbReference type="PANTHER" id="PTHR43033:SF1">
    <property type="entry name" value="TRNA(ILE)-LYSIDINE SYNTHASE-RELATED"/>
    <property type="match status" value="1"/>
</dbReference>
<keyword evidence="4 6" id="KW-0067">ATP-binding</keyword>
<dbReference type="PANTHER" id="PTHR43033">
    <property type="entry name" value="TRNA(ILE)-LYSIDINE SYNTHASE-RELATED"/>
    <property type="match status" value="1"/>
</dbReference>
<evidence type="ECO:0000256" key="5">
    <source>
        <dbReference type="ARBA" id="ARBA00048539"/>
    </source>
</evidence>
<keyword evidence="11" id="KW-1185">Reference proteome</keyword>
<dbReference type="EC" id="6.3.4.19" evidence="6"/>
<evidence type="ECO:0000259" key="7">
    <source>
        <dbReference type="Pfam" id="PF01171"/>
    </source>
</evidence>
<dbReference type="EMBL" id="LJSG01000011">
    <property type="protein sequence ID" value="KPP92700.1"/>
    <property type="molecule type" value="Genomic_DNA"/>
</dbReference>
<dbReference type="OrthoDB" id="9807403at2"/>
<dbReference type="NCBIfam" id="TIGR02432">
    <property type="entry name" value="lysidine_TilS_N"/>
    <property type="match status" value="1"/>
</dbReference>
<proteinExistence type="inferred from homology"/>
<comment type="function">
    <text evidence="6">Ligates lysine onto the cytidine present at position 34 of the AUA codon-specific tRNA(Ile) that contains the anticodon CAU, in an ATP-dependent manner. Cytidine is converted to lysidine, thus changing the amino acid specificity of the tRNA from methionine to isoleucine.</text>
</comment>
<comment type="domain">
    <text evidence="6">The N-terminal region contains the highly conserved SGGXDS motif, predicted to be a P-loop motif involved in ATP binding.</text>
</comment>
<comment type="similarity">
    <text evidence="6">Belongs to the tRNA(Ile)-lysidine synthase family.</text>
</comment>
<dbReference type="STRING" id="1666912.Ga0058931_0934"/>
<evidence type="ECO:0000313" key="11">
    <source>
        <dbReference type="Proteomes" id="UP000182045"/>
    </source>
</evidence>
<dbReference type="Gene3D" id="3.40.50.620">
    <property type="entry name" value="HUPs"/>
    <property type="match status" value="1"/>
</dbReference>
<dbReference type="AlphaFoldDB" id="A0A0P7W6X8"/>
<reference evidence="9 10" key="1">
    <citation type="submission" date="2015-09" db="EMBL/GenBank/DDBJ databases">
        <title>Identification and resolution of microdiversity through metagenomic sequencing of parallel consortia.</title>
        <authorList>
            <person name="Nelson W.C."/>
            <person name="Romine M.F."/>
            <person name="Lindemann S.R."/>
        </authorList>
    </citation>
    <scope>NUCLEOTIDE SEQUENCE [LARGE SCALE GENOMIC DNA]</scope>
    <source>
        <strain evidence="9">HL-91</strain>
    </source>
</reference>
<dbReference type="GO" id="GO:0032267">
    <property type="term" value="F:tRNA(Ile)-lysidine synthase activity"/>
    <property type="evidence" value="ECO:0007669"/>
    <property type="project" value="UniProtKB-EC"/>
</dbReference>
<evidence type="ECO:0000256" key="4">
    <source>
        <dbReference type="ARBA" id="ARBA00022840"/>
    </source>
</evidence>
<dbReference type="RefSeq" id="WP_072245305.1">
    <property type="nucleotide sequence ID" value="NZ_FBYC01000004.1"/>
</dbReference>
<dbReference type="InterPro" id="IPR012795">
    <property type="entry name" value="tRNA_Ile_lys_synt_N"/>
</dbReference>
<keyword evidence="2 6" id="KW-0819">tRNA processing</keyword>
<feature type="domain" description="tRNA(Ile)-lysidine/2-thiocytidine synthase N-terminal" evidence="7">
    <location>
        <begin position="24"/>
        <end position="200"/>
    </location>
</feature>
<dbReference type="Proteomes" id="UP000182045">
    <property type="component" value="Unassembled WGS sequence"/>
</dbReference>
<protein>
    <recommendedName>
        <fullName evidence="6">tRNA(Ile)-lysidine synthase</fullName>
        <ecNumber evidence="6">6.3.4.19</ecNumber>
    </recommendedName>
    <alternativeName>
        <fullName evidence="6">tRNA(Ile)-2-lysyl-cytidine synthase</fullName>
    </alternativeName>
    <alternativeName>
        <fullName evidence="6">tRNA(Ile)-lysidine synthetase</fullName>
    </alternativeName>
</protein>
<sequence>MSDLADRVARNLDALLPNPPKALGVAVSGGGDSLALMHLASLWAARQGCALHIASVDHGLRPEAAQECALVARHAAGLGAPHDILPWAWDGRGNLQDRARHARQDLLRNWAQTRGVSHIALGHTRDDQAETLLMRLQRGSGVDGLAGMAPARPDGPVTWLRPLLDIRREALRDHLRRMGWDWAEDASNLDPAYERVRTRQAISALGLDVDRLAETAAHMAAARQVLDHAATQAARDIIAQDQGDLVFARERLSALPSDTRERLVAAALCWVGQSPYRPRLAALRAALDRPRATLHGCLLVQRGDSLRICREWNAVADIAAPCPGPWDGRWQIDGPEPDGAEIRALGPEGAAQTDRSAWRLPRESILSSPAIWQDKRLIAAPLAGMPREFRANCRVLPPDWPASHHAH</sequence>
<organism evidence="9 10">
    <name type="scientific">Roseibaca calidilacus</name>
    <dbReference type="NCBI Taxonomy" id="1666912"/>
    <lineage>
        <taxon>Bacteria</taxon>
        <taxon>Pseudomonadati</taxon>
        <taxon>Pseudomonadota</taxon>
        <taxon>Alphaproteobacteria</taxon>
        <taxon>Rhodobacterales</taxon>
        <taxon>Paracoccaceae</taxon>
        <taxon>Roseinatronobacter</taxon>
    </lineage>
</organism>
<keyword evidence="3 6" id="KW-0547">Nucleotide-binding</keyword>
<evidence type="ECO:0000256" key="6">
    <source>
        <dbReference type="HAMAP-Rule" id="MF_01161"/>
    </source>
</evidence>
<dbReference type="HAMAP" id="MF_01161">
    <property type="entry name" value="tRNA_Ile_lys_synt"/>
    <property type="match status" value="1"/>
</dbReference>
<evidence type="ECO:0000313" key="9">
    <source>
        <dbReference type="EMBL" id="KPP92700.1"/>
    </source>
</evidence>
<evidence type="ECO:0000256" key="1">
    <source>
        <dbReference type="ARBA" id="ARBA00022598"/>
    </source>
</evidence>
<name>A0A0P7W6X8_9RHOB</name>
<reference evidence="8 11" key="2">
    <citation type="submission" date="2016-01" db="EMBL/GenBank/DDBJ databases">
        <authorList>
            <person name="Varghese N."/>
        </authorList>
    </citation>
    <scope>NUCLEOTIDE SEQUENCE [LARGE SCALE GENOMIC DNA]</scope>
    <source>
        <strain evidence="8 11">HL-91</strain>
    </source>
</reference>
<dbReference type="InterPro" id="IPR011063">
    <property type="entry name" value="TilS/TtcA_N"/>
</dbReference>
<keyword evidence="1 6" id="KW-0436">Ligase</keyword>
<gene>
    <name evidence="6 9" type="primary">tilS</name>
    <name evidence="8" type="ORF">Ga0058931_0934</name>
    <name evidence="9" type="ORF">HLUCCA05_09910</name>
</gene>
<dbReference type="SUPFAM" id="SSF52402">
    <property type="entry name" value="Adenine nucleotide alpha hydrolases-like"/>
    <property type="match status" value="1"/>
</dbReference>
<accession>A0A0P7W6X8</accession>
<evidence type="ECO:0000313" key="10">
    <source>
        <dbReference type="Proteomes" id="UP000050413"/>
    </source>
</evidence>
<dbReference type="GO" id="GO:0005737">
    <property type="term" value="C:cytoplasm"/>
    <property type="evidence" value="ECO:0007669"/>
    <property type="project" value="UniProtKB-SubCell"/>
</dbReference>
<dbReference type="Proteomes" id="UP000050413">
    <property type="component" value="Unassembled WGS sequence"/>
</dbReference>
<evidence type="ECO:0000256" key="2">
    <source>
        <dbReference type="ARBA" id="ARBA00022694"/>
    </source>
</evidence>
<comment type="caution">
    <text evidence="9">The sequence shown here is derived from an EMBL/GenBank/DDBJ whole genome shotgun (WGS) entry which is preliminary data.</text>
</comment>
<dbReference type="InterPro" id="IPR012094">
    <property type="entry name" value="tRNA_Ile_lys_synt"/>
</dbReference>
<keyword evidence="6" id="KW-0963">Cytoplasm</keyword>
<evidence type="ECO:0000313" key="8">
    <source>
        <dbReference type="EMBL" id="CUX80227.1"/>
    </source>
</evidence>
<comment type="catalytic activity">
    <reaction evidence="5 6">
        <text>cytidine(34) in tRNA(Ile2) + L-lysine + ATP = lysidine(34) in tRNA(Ile2) + AMP + diphosphate + H(+)</text>
        <dbReference type="Rhea" id="RHEA:43744"/>
        <dbReference type="Rhea" id="RHEA-COMP:10625"/>
        <dbReference type="Rhea" id="RHEA-COMP:10670"/>
        <dbReference type="ChEBI" id="CHEBI:15378"/>
        <dbReference type="ChEBI" id="CHEBI:30616"/>
        <dbReference type="ChEBI" id="CHEBI:32551"/>
        <dbReference type="ChEBI" id="CHEBI:33019"/>
        <dbReference type="ChEBI" id="CHEBI:82748"/>
        <dbReference type="ChEBI" id="CHEBI:83665"/>
        <dbReference type="ChEBI" id="CHEBI:456215"/>
        <dbReference type="EC" id="6.3.4.19"/>
    </reaction>
</comment>
<dbReference type="GO" id="GO:0006400">
    <property type="term" value="P:tRNA modification"/>
    <property type="evidence" value="ECO:0007669"/>
    <property type="project" value="UniProtKB-UniRule"/>
</dbReference>
<dbReference type="InterPro" id="IPR014729">
    <property type="entry name" value="Rossmann-like_a/b/a_fold"/>
</dbReference>